<evidence type="ECO:0000313" key="4">
    <source>
        <dbReference type="Proteomes" id="UP000254631"/>
    </source>
</evidence>
<dbReference type="InterPro" id="IPR002559">
    <property type="entry name" value="Transposase_11"/>
</dbReference>
<dbReference type="PANTHER" id="PTHR30298">
    <property type="entry name" value="H REPEAT-ASSOCIATED PREDICTED TRANSPOSASE"/>
    <property type="match status" value="1"/>
</dbReference>
<evidence type="ECO:0000259" key="2">
    <source>
        <dbReference type="Pfam" id="PF13808"/>
    </source>
</evidence>
<dbReference type="InterPro" id="IPR032806">
    <property type="entry name" value="YbfD_N"/>
</dbReference>
<dbReference type="Proteomes" id="UP000254631">
    <property type="component" value="Unassembled WGS sequence"/>
</dbReference>
<evidence type="ECO:0000259" key="1">
    <source>
        <dbReference type="Pfam" id="PF01609"/>
    </source>
</evidence>
<dbReference type="Pfam" id="PF01609">
    <property type="entry name" value="DDE_Tnp_1"/>
    <property type="match status" value="1"/>
</dbReference>
<dbReference type="GO" id="GO:0006313">
    <property type="term" value="P:DNA transposition"/>
    <property type="evidence" value="ECO:0007669"/>
    <property type="project" value="InterPro"/>
</dbReference>
<proteinExistence type="predicted"/>
<organism evidence="3 4">
    <name type="scientific">Legionella pneumophila</name>
    <dbReference type="NCBI Taxonomy" id="446"/>
    <lineage>
        <taxon>Bacteria</taxon>
        <taxon>Pseudomonadati</taxon>
        <taxon>Pseudomonadota</taxon>
        <taxon>Gammaproteobacteria</taxon>
        <taxon>Legionellales</taxon>
        <taxon>Legionellaceae</taxon>
        <taxon>Legionella</taxon>
    </lineage>
</organism>
<dbReference type="EMBL" id="UGOL01000001">
    <property type="protein sequence ID" value="STX79852.1"/>
    <property type="molecule type" value="Genomic_DNA"/>
</dbReference>
<reference evidence="3 4" key="1">
    <citation type="submission" date="2018-06" db="EMBL/GenBank/DDBJ databases">
        <authorList>
            <consortium name="Pathogen Informatics"/>
            <person name="Doyle S."/>
        </authorList>
    </citation>
    <scope>NUCLEOTIDE SEQUENCE [LARGE SCALE GENOMIC DNA]</scope>
    <source>
        <strain evidence="3 4">NCTC12000</strain>
    </source>
</reference>
<gene>
    <name evidence="3" type="ORF">NCTC12000_01848</name>
</gene>
<evidence type="ECO:0000313" key="3">
    <source>
        <dbReference type="EMBL" id="STX79852.1"/>
    </source>
</evidence>
<dbReference type="InterPro" id="IPR047647">
    <property type="entry name" value="ISAs1_transpos"/>
</dbReference>
<dbReference type="NCBIfam" id="NF033564">
    <property type="entry name" value="transpos_ISAs1"/>
    <property type="match status" value="1"/>
</dbReference>
<dbReference type="GO" id="GO:0004803">
    <property type="term" value="F:transposase activity"/>
    <property type="evidence" value="ECO:0007669"/>
    <property type="project" value="InterPro"/>
</dbReference>
<dbReference type="PANTHER" id="PTHR30298:SF0">
    <property type="entry name" value="PROTEIN YBFL-RELATED"/>
    <property type="match status" value="1"/>
</dbReference>
<sequence>MSFVENFSILKDPRSEINQRHNLLDILFLAGTAVMSGAEGWKDIKDFGEEKLDWLRQYRDFKHGIPADDTIARVISALDSEQFTLCFVNWVNELRSKDGREQIAIDGKTLRRSYTGDRTTALHSITAWSKRNGLILAQMRSNGKANEKASVLEMLDLLELKGAIVTADAMNTEKKIAKKIHDKGGDYVLCVKNNHKKLLNEIKDYFHIMERDHREIWSQNYFEEVDAGHGRIETRTCRQIAISPWVEGYADWQGLQTVIEVTRTREIKEKTGTEVQYYISSLPLEPKQIADAIREHWAVENKAHWVLDVTYKEDDSRVRRDNAAENLALLRRFALNLARLHPQKNSMKGKLKKAMWSDKFRSELLIGQIQGKV</sequence>
<dbReference type="InterPro" id="IPR051698">
    <property type="entry name" value="Transposase_11-like"/>
</dbReference>
<dbReference type="GO" id="GO:0003677">
    <property type="term" value="F:DNA binding"/>
    <property type="evidence" value="ECO:0007669"/>
    <property type="project" value="InterPro"/>
</dbReference>
<protein>
    <submittedName>
        <fullName evidence="3">Transposase IS4 family protein</fullName>
    </submittedName>
</protein>
<feature type="domain" description="H repeat-associated protein N-terminal" evidence="2">
    <location>
        <begin position="5"/>
        <end position="91"/>
    </location>
</feature>
<accession>A0A378K9F0</accession>
<dbReference type="RefSeq" id="WP_013101436.1">
    <property type="nucleotide sequence ID" value="NZ_BBUG01000078.1"/>
</dbReference>
<dbReference type="AlphaFoldDB" id="A0A378K9F0"/>
<dbReference type="Pfam" id="PF13808">
    <property type="entry name" value="DDE_Tnp_1_assoc"/>
    <property type="match status" value="1"/>
</dbReference>
<name>A0A378K9F0_LEGPN</name>
<feature type="domain" description="Transposase IS4-like" evidence="1">
    <location>
        <begin position="99"/>
        <end position="337"/>
    </location>
</feature>